<dbReference type="OrthoDB" id="5827784at2759"/>
<evidence type="ECO:0000313" key="2">
    <source>
        <dbReference type="Proteomes" id="UP000268014"/>
    </source>
</evidence>
<dbReference type="Proteomes" id="UP000268014">
    <property type="component" value="Unassembled WGS sequence"/>
</dbReference>
<proteinExistence type="predicted"/>
<sequence>MIDTCSAILHPHSVICKSAMELLFLVARKTPHERICQHMLICEYKQLRSQIKLQSSSTADDVEAAALELFNEGDGVFNKSFSILDENLRLNATNRLLDQMTKIAGYPEFTRSIKASRLQAISNKIFNAIEYYHLATTTQST</sequence>
<dbReference type="WBParaSite" id="HPLM_0001652501-mRNA-1">
    <property type="protein sequence ID" value="HPLM_0001652501-mRNA-1"/>
    <property type="gene ID" value="HPLM_0001652501"/>
</dbReference>
<dbReference type="EMBL" id="UZAF01019458">
    <property type="protein sequence ID" value="VDO60354.1"/>
    <property type="molecule type" value="Genomic_DNA"/>
</dbReference>
<name>A0A0N4WXH8_HAEPC</name>
<evidence type="ECO:0000313" key="3">
    <source>
        <dbReference type="WBParaSite" id="HPLM_0001652501-mRNA-1"/>
    </source>
</evidence>
<dbReference type="AlphaFoldDB" id="A0A0N4WXH8"/>
<organism evidence="3">
    <name type="scientific">Haemonchus placei</name>
    <name type="common">Barber's pole worm</name>
    <dbReference type="NCBI Taxonomy" id="6290"/>
    <lineage>
        <taxon>Eukaryota</taxon>
        <taxon>Metazoa</taxon>
        <taxon>Ecdysozoa</taxon>
        <taxon>Nematoda</taxon>
        <taxon>Chromadorea</taxon>
        <taxon>Rhabditida</taxon>
        <taxon>Rhabditina</taxon>
        <taxon>Rhabditomorpha</taxon>
        <taxon>Strongyloidea</taxon>
        <taxon>Trichostrongylidae</taxon>
        <taxon>Haemonchus</taxon>
    </lineage>
</organism>
<protein>
    <submittedName>
        <fullName evidence="1 3">Uncharacterized protein</fullName>
    </submittedName>
</protein>
<gene>
    <name evidence="1" type="ORF">HPLM_LOCUS16515</name>
</gene>
<evidence type="ECO:0000313" key="1">
    <source>
        <dbReference type="EMBL" id="VDO60354.1"/>
    </source>
</evidence>
<reference evidence="1 2" key="2">
    <citation type="submission" date="2018-11" db="EMBL/GenBank/DDBJ databases">
        <authorList>
            <consortium name="Pathogen Informatics"/>
        </authorList>
    </citation>
    <scope>NUCLEOTIDE SEQUENCE [LARGE SCALE GENOMIC DNA]</scope>
    <source>
        <strain evidence="1 2">MHpl1</strain>
    </source>
</reference>
<accession>A0A0N4WXH8</accession>
<keyword evidence="2" id="KW-1185">Reference proteome</keyword>
<reference evidence="3" key="1">
    <citation type="submission" date="2017-02" db="UniProtKB">
        <authorList>
            <consortium name="WormBaseParasite"/>
        </authorList>
    </citation>
    <scope>IDENTIFICATION</scope>
</reference>